<accession>A0ABR6EXH1</accession>
<dbReference type="PROSITE" id="PS51257">
    <property type="entry name" value="PROKAR_LIPOPROTEIN"/>
    <property type="match status" value="1"/>
</dbReference>
<dbReference type="InterPro" id="IPR007298">
    <property type="entry name" value="Cu-R_lipoprotein_NlpE"/>
</dbReference>
<feature type="region of interest" description="Disordered" evidence="1">
    <location>
        <begin position="23"/>
        <end position="46"/>
    </location>
</feature>
<dbReference type="EMBL" id="WNXC01000003">
    <property type="protein sequence ID" value="MBB2149671.1"/>
    <property type="molecule type" value="Genomic_DNA"/>
</dbReference>
<dbReference type="Proteomes" id="UP000636110">
    <property type="component" value="Unassembled WGS sequence"/>
</dbReference>
<organism evidence="2 3">
    <name type="scientific">Pedobacter gandavensis</name>
    <dbReference type="NCBI Taxonomy" id="2679963"/>
    <lineage>
        <taxon>Bacteria</taxon>
        <taxon>Pseudomonadati</taxon>
        <taxon>Bacteroidota</taxon>
        <taxon>Sphingobacteriia</taxon>
        <taxon>Sphingobacteriales</taxon>
        <taxon>Sphingobacteriaceae</taxon>
        <taxon>Pedobacter</taxon>
    </lineage>
</organism>
<evidence type="ECO:0000313" key="2">
    <source>
        <dbReference type="EMBL" id="MBB2149671.1"/>
    </source>
</evidence>
<proteinExistence type="predicted"/>
<evidence type="ECO:0000313" key="3">
    <source>
        <dbReference type="Proteomes" id="UP000636110"/>
    </source>
</evidence>
<name>A0ABR6EXH1_9SPHI</name>
<dbReference type="RefSeq" id="WP_182957510.1">
    <property type="nucleotide sequence ID" value="NZ_WNXC01000003.1"/>
</dbReference>
<comment type="caution">
    <text evidence="2">The sequence shown here is derived from an EMBL/GenBank/DDBJ whole genome shotgun (WGS) entry which is preliminary data.</text>
</comment>
<feature type="compositionally biased region" description="Basic and acidic residues" evidence="1">
    <location>
        <begin position="30"/>
        <end position="43"/>
    </location>
</feature>
<keyword evidence="3" id="KW-1185">Reference proteome</keyword>
<sequence length="151" mass="16751">MKINNLTLAIIPMFFIACNSDQKASSTSDSTHKTEETASKDPHNAQNSLDWAGTYTGVTPCADCEGIQTELTLNPDMTYILKTNYMGRDTHFPEDRGTFKWDSTGSKVELIGLKDGPNLFFVGENTVRLLDMEGKEVTGPLADHYVLKKIK</sequence>
<evidence type="ECO:0000256" key="1">
    <source>
        <dbReference type="SAM" id="MobiDB-lite"/>
    </source>
</evidence>
<gene>
    <name evidence="2" type="ORF">GM920_12230</name>
</gene>
<dbReference type="Pfam" id="PF04170">
    <property type="entry name" value="NlpE"/>
    <property type="match status" value="1"/>
</dbReference>
<reference evidence="2 3" key="1">
    <citation type="submission" date="2019-11" db="EMBL/GenBank/DDBJ databases">
        <title>Description of Pedobacter sp. LMG 31462T.</title>
        <authorList>
            <person name="Carlier A."/>
            <person name="Qi S."/>
            <person name="Vandamme P."/>
        </authorList>
    </citation>
    <scope>NUCLEOTIDE SEQUENCE [LARGE SCALE GENOMIC DNA]</scope>
    <source>
        <strain evidence="2 3">LMG 31462</strain>
    </source>
</reference>
<protein>
    <submittedName>
        <fullName evidence="2">Copper resistance protein NlpE</fullName>
    </submittedName>
</protein>
<dbReference type="Gene3D" id="2.40.128.640">
    <property type="match status" value="1"/>
</dbReference>